<dbReference type="PANTHER" id="PTHR23028">
    <property type="entry name" value="ACETYLTRANSFERASE"/>
    <property type="match status" value="1"/>
</dbReference>
<evidence type="ECO:0000259" key="2">
    <source>
        <dbReference type="Pfam" id="PF01757"/>
    </source>
</evidence>
<feature type="transmembrane region" description="Helical" evidence="1">
    <location>
        <begin position="225"/>
        <end position="242"/>
    </location>
</feature>
<proteinExistence type="predicted"/>
<organism evidence="3 4">
    <name type="scientific">Streptomyces populi</name>
    <dbReference type="NCBI Taxonomy" id="2058924"/>
    <lineage>
        <taxon>Bacteria</taxon>
        <taxon>Bacillati</taxon>
        <taxon>Actinomycetota</taxon>
        <taxon>Actinomycetes</taxon>
        <taxon>Kitasatosporales</taxon>
        <taxon>Streptomycetaceae</taxon>
        <taxon>Streptomyces</taxon>
    </lineage>
</organism>
<dbReference type="AlphaFoldDB" id="A0A2I0SH28"/>
<feature type="transmembrane region" description="Helical" evidence="1">
    <location>
        <begin position="254"/>
        <end position="273"/>
    </location>
</feature>
<protein>
    <submittedName>
        <fullName evidence="3">Acyltransferase</fullName>
    </submittedName>
</protein>
<feature type="transmembrane region" description="Helical" evidence="1">
    <location>
        <begin position="107"/>
        <end position="123"/>
    </location>
</feature>
<evidence type="ECO:0000256" key="1">
    <source>
        <dbReference type="SAM" id="Phobius"/>
    </source>
</evidence>
<evidence type="ECO:0000313" key="3">
    <source>
        <dbReference type="EMBL" id="PKT69237.1"/>
    </source>
</evidence>
<dbReference type="InterPro" id="IPR050879">
    <property type="entry name" value="Acyltransferase_3"/>
</dbReference>
<dbReference type="RefSeq" id="WP_103552885.1">
    <property type="nucleotide sequence ID" value="NZ_JBHJSK010000043.1"/>
</dbReference>
<keyword evidence="4" id="KW-1185">Reference proteome</keyword>
<accession>A0A2I0SH28</accession>
<dbReference type="Pfam" id="PF01757">
    <property type="entry name" value="Acyl_transf_3"/>
    <property type="match status" value="1"/>
</dbReference>
<feature type="domain" description="Acyltransferase 3" evidence="2">
    <location>
        <begin position="22"/>
        <end position="367"/>
    </location>
</feature>
<feature type="transmembrane region" description="Helical" evidence="1">
    <location>
        <begin position="155"/>
        <end position="176"/>
    </location>
</feature>
<comment type="caution">
    <text evidence="3">The sequence shown here is derived from an EMBL/GenBank/DDBJ whole genome shotgun (WGS) entry which is preliminary data.</text>
</comment>
<feature type="transmembrane region" description="Helical" evidence="1">
    <location>
        <begin position="64"/>
        <end position="86"/>
    </location>
</feature>
<feature type="transmembrane region" description="Helical" evidence="1">
    <location>
        <begin position="311"/>
        <end position="332"/>
    </location>
</feature>
<dbReference type="InterPro" id="IPR002656">
    <property type="entry name" value="Acyl_transf_3_dom"/>
</dbReference>
<dbReference type="OrthoDB" id="9796461at2"/>
<evidence type="ECO:0000313" key="4">
    <source>
        <dbReference type="Proteomes" id="UP000236178"/>
    </source>
</evidence>
<keyword evidence="3" id="KW-0808">Transferase</keyword>
<name>A0A2I0SH28_9ACTN</name>
<feature type="transmembrane region" description="Helical" evidence="1">
    <location>
        <begin position="25"/>
        <end position="44"/>
    </location>
</feature>
<dbReference type="Proteomes" id="UP000236178">
    <property type="component" value="Unassembled WGS sequence"/>
</dbReference>
<keyword evidence="3" id="KW-0012">Acyltransferase</keyword>
<feature type="transmembrane region" description="Helical" evidence="1">
    <location>
        <begin position="344"/>
        <end position="366"/>
    </location>
</feature>
<reference evidence="3 4" key="1">
    <citation type="submission" date="2017-12" db="EMBL/GenBank/DDBJ databases">
        <title>Streptomyces populusis sp. nov., a novel endophytic actinobacterium isolated from stems of Populus adenopoda Maxim.</title>
        <authorList>
            <person name="Wang Z."/>
        </authorList>
    </citation>
    <scope>NUCLEOTIDE SEQUENCE [LARGE SCALE GENOMIC DNA]</scope>
    <source>
        <strain evidence="3 4">A249</strain>
    </source>
</reference>
<keyword evidence="1" id="KW-0812">Transmembrane</keyword>
<feature type="transmembrane region" description="Helical" evidence="1">
    <location>
        <begin position="183"/>
        <end position="205"/>
    </location>
</feature>
<keyword evidence="1" id="KW-0472">Membrane</keyword>
<gene>
    <name evidence="3" type="ORF">CW362_30740</name>
</gene>
<sequence length="401" mass="43745">MADPTAAPTAGGPPQRPAALPSLTGLRWLAAVFVFLAHASMLSGPNRPDAPLSFFADQDLAKGLAHFFEPGFVMVSFFFVLSGFVLTWSTNPKDRAPAIWRRRVLKVYPNHIVVFAVAMWLFASSEPARAWLPNLLLLHTWSNKPEVISSVNLPAWSLCVEVFAYALLPLLLVLVRRIEESRLWLWAGAAAAGVVGVPAVTQAFVSGGVQVPMYHLSMNQLWFSYGFPPARLFEFLLGMVLARIVAAGLWPRSIGMPAAALLVAGGYWLSFALPYPYKFYTGTIVPFAVLVCAAAARDLRGEGGWLASRPMVYLGNVSFAFYITQGVVMFYGRPKVWGAHTYGVLPALGLLAVLFLANLLAGWLLYRFVEMPIMRRFSRGRKRTAPAAPRGTEAAAVTGAA</sequence>
<feature type="transmembrane region" description="Helical" evidence="1">
    <location>
        <begin position="279"/>
        <end position="299"/>
    </location>
</feature>
<dbReference type="EMBL" id="PJOS01000081">
    <property type="protein sequence ID" value="PKT69237.1"/>
    <property type="molecule type" value="Genomic_DNA"/>
</dbReference>
<keyword evidence="1" id="KW-1133">Transmembrane helix</keyword>
<dbReference type="GO" id="GO:0016747">
    <property type="term" value="F:acyltransferase activity, transferring groups other than amino-acyl groups"/>
    <property type="evidence" value="ECO:0007669"/>
    <property type="project" value="InterPro"/>
</dbReference>